<keyword evidence="7" id="KW-1185">Reference proteome</keyword>
<evidence type="ECO:0000259" key="4">
    <source>
        <dbReference type="Pfam" id="PF13802"/>
    </source>
</evidence>
<dbReference type="Pfam" id="PF01055">
    <property type="entry name" value="Glyco_hydro_31_2nd"/>
    <property type="match status" value="1"/>
</dbReference>
<dbReference type="InterPro" id="IPR025887">
    <property type="entry name" value="Glyco_hydro_31_N_dom"/>
</dbReference>
<dbReference type="GO" id="GO:0005975">
    <property type="term" value="P:carbohydrate metabolic process"/>
    <property type="evidence" value="ECO:0007669"/>
    <property type="project" value="InterPro"/>
</dbReference>
<dbReference type="RefSeq" id="WP_208878399.1">
    <property type="nucleotide sequence ID" value="NZ_CP031320.1"/>
</dbReference>
<protein>
    <submittedName>
        <fullName evidence="6">Alpha-xylosidase</fullName>
    </submittedName>
</protein>
<feature type="domain" description="Glycoside hydrolase family 31 TIM barrel" evidence="3">
    <location>
        <begin position="304"/>
        <end position="619"/>
    </location>
</feature>
<feature type="domain" description="Glycoside hydrolase family 31 N-terminal" evidence="4">
    <location>
        <begin position="128"/>
        <end position="259"/>
    </location>
</feature>
<evidence type="ECO:0000256" key="1">
    <source>
        <dbReference type="ARBA" id="ARBA00007806"/>
    </source>
</evidence>
<dbReference type="SUPFAM" id="SSF51011">
    <property type="entry name" value="Glycosyl hydrolase domain"/>
    <property type="match status" value="1"/>
</dbReference>
<dbReference type="InterPro" id="IPR017853">
    <property type="entry name" value="GH"/>
</dbReference>
<keyword evidence="2" id="KW-0326">Glycosidase</keyword>
<dbReference type="InterPro" id="IPR048395">
    <property type="entry name" value="Glyco_hydro_31_C"/>
</dbReference>
<dbReference type="GO" id="GO:0004553">
    <property type="term" value="F:hydrolase activity, hydrolyzing O-glycosyl compounds"/>
    <property type="evidence" value="ECO:0007669"/>
    <property type="project" value="InterPro"/>
</dbReference>
<dbReference type="Gene3D" id="2.60.40.1760">
    <property type="entry name" value="glycosyl hydrolase (family 31)"/>
    <property type="match status" value="1"/>
</dbReference>
<evidence type="ECO:0000313" key="6">
    <source>
        <dbReference type="EMBL" id="AXK33513.1"/>
    </source>
</evidence>
<evidence type="ECO:0000313" key="7">
    <source>
        <dbReference type="Proteomes" id="UP000254425"/>
    </source>
</evidence>
<comment type="similarity">
    <text evidence="1 2">Belongs to the glycosyl hydrolase 31 family.</text>
</comment>
<keyword evidence="2" id="KW-0378">Hydrolase</keyword>
<evidence type="ECO:0000256" key="2">
    <source>
        <dbReference type="RuleBase" id="RU361185"/>
    </source>
</evidence>
<dbReference type="Gene3D" id="3.20.20.80">
    <property type="entry name" value="Glycosidases"/>
    <property type="match status" value="1"/>
</dbReference>
<reference evidence="6 7" key="1">
    <citation type="submission" date="2018-07" db="EMBL/GenBank/DDBJ databases">
        <title>Draft genome of the type strain Streptomyces armeniacus ATCC 15676.</title>
        <authorList>
            <person name="Labana P."/>
            <person name="Gosse J.T."/>
            <person name="Boddy C.N."/>
        </authorList>
    </citation>
    <scope>NUCLEOTIDE SEQUENCE [LARGE SCALE GENOMIC DNA]</scope>
    <source>
        <strain evidence="6 7">ATCC 15676</strain>
    </source>
</reference>
<dbReference type="CDD" id="cd06593">
    <property type="entry name" value="GH31_xylosidase_YicI"/>
    <property type="match status" value="1"/>
</dbReference>
<dbReference type="PANTHER" id="PTHR22762">
    <property type="entry name" value="ALPHA-GLUCOSIDASE"/>
    <property type="match status" value="1"/>
</dbReference>
<dbReference type="InterPro" id="IPR011013">
    <property type="entry name" value="Gal_mutarotase_sf_dom"/>
</dbReference>
<dbReference type="GO" id="GO:0030246">
    <property type="term" value="F:carbohydrate binding"/>
    <property type="evidence" value="ECO:0007669"/>
    <property type="project" value="InterPro"/>
</dbReference>
<dbReference type="InterPro" id="IPR013780">
    <property type="entry name" value="Glyco_hydro_b"/>
</dbReference>
<dbReference type="EMBL" id="CP031320">
    <property type="protein sequence ID" value="AXK33513.1"/>
    <property type="molecule type" value="Genomic_DNA"/>
</dbReference>
<feature type="domain" description="Glycosyl hydrolase family 31 C-terminal" evidence="5">
    <location>
        <begin position="628"/>
        <end position="713"/>
    </location>
</feature>
<dbReference type="Pfam" id="PF13802">
    <property type="entry name" value="Gal_mutarotas_2"/>
    <property type="match status" value="1"/>
</dbReference>
<sequence>MYLLREITAVRPYEGGVECAVRAVRCLELPGTPGYLTGEPPDGQGIETTMPNLPELPVPPLDPRGFVLRVAFGSEDAVRITLAPEGARVLDEEPGWLGIVLDGGQGYGPAPRVRTADVASDGGGRGTPETVLQTGRLRVRVARRPFALAVEDTATGRTLLRTGERLRQVAGFPMAPPVLAAEAGSDGEAGTVLNLELGPDERITGFGEQFGPLVKNGQRLRLRVEDALGTGTGMAYKPVPVWHSTSGYLGFLNTGAVVTADVGHRRPDVLGLTVHDEALDLWVIGAPDPKDRLSRYTGLTGRAAVPPLWSLGYWMGRCRYHSAAEMNDVGDTMRKHEVPCDVLHLDPDWLVVDRLNCDFIWNTERFGDRAEFVAGLRERGLRLSLWELPYLDPASPRHAEARARGYLVRDADGEPAQVAGTPTPDGRPRALLDFTNPEAAAWWQDLHTDFLADGVAVFKTDFGEGLPDGTVPADGTPAHHAHNLYPLRYNGAVSAAIAARTGRNALVWGRSGWAGSQRYPGQWGGDAESTVAGMRSTVRGGLSYALSAPGFWSHDIGGFFGPELTPELYVRWTQLGALSPLMRAHGLRPREPWAFGDRALEIARRWVRLRYALLPYLWQTAHESAAHGWPLMRPLGLEFPGDPVAATVDDAFLLGPDLLVVPVFDDGPGPVRRRFWVPEGGWTDLLTGERHTGPGYAERTVALEDMPVLVRDGCWLPRLDVDAAVRSTDDLPDRPWRLELYGTGDGTGDGVRERAGRELTGFDGTPTRVRVEGDTVYAEGSQPFAAHAVRQGARR</sequence>
<evidence type="ECO:0000259" key="5">
    <source>
        <dbReference type="Pfam" id="PF21365"/>
    </source>
</evidence>
<dbReference type="Pfam" id="PF21365">
    <property type="entry name" value="Glyco_hydro_31_3rd"/>
    <property type="match status" value="1"/>
</dbReference>
<dbReference type="KEGG" id="sarm:DVA86_13495"/>
<gene>
    <name evidence="6" type="ORF">DVA86_13495</name>
</gene>
<organism evidence="6 7">
    <name type="scientific">Streptomyces armeniacus</name>
    <dbReference type="NCBI Taxonomy" id="83291"/>
    <lineage>
        <taxon>Bacteria</taxon>
        <taxon>Bacillati</taxon>
        <taxon>Actinomycetota</taxon>
        <taxon>Actinomycetes</taxon>
        <taxon>Kitasatosporales</taxon>
        <taxon>Streptomycetaceae</taxon>
        <taxon>Streptomyces</taxon>
    </lineage>
</organism>
<dbReference type="CDD" id="cd14752">
    <property type="entry name" value="GH31_N"/>
    <property type="match status" value="1"/>
</dbReference>
<dbReference type="InterPro" id="IPR000322">
    <property type="entry name" value="Glyco_hydro_31_TIM"/>
</dbReference>
<proteinExistence type="inferred from homology"/>
<name>A0A345XPE7_9ACTN</name>
<dbReference type="PANTHER" id="PTHR22762:SF144">
    <property type="entry name" value="ALPHA-XYLOSIDASE"/>
    <property type="match status" value="1"/>
</dbReference>
<dbReference type="AlphaFoldDB" id="A0A345XPE7"/>
<dbReference type="SUPFAM" id="SSF51445">
    <property type="entry name" value="(Trans)glycosidases"/>
    <property type="match status" value="1"/>
</dbReference>
<dbReference type="SUPFAM" id="SSF74650">
    <property type="entry name" value="Galactose mutarotase-like"/>
    <property type="match status" value="1"/>
</dbReference>
<dbReference type="Gene3D" id="2.60.40.1180">
    <property type="entry name" value="Golgi alpha-mannosidase II"/>
    <property type="match status" value="1"/>
</dbReference>
<evidence type="ECO:0000259" key="3">
    <source>
        <dbReference type="Pfam" id="PF01055"/>
    </source>
</evidence>
<accession>A0A345XPE7</accession>
<dbReference type="Proteomes" id="UP000254425">
    <property type="component" value="Chromosome"/>
</dbReference>